<dbReference type="AlphaFoldDB" id="A0AAT9FKM5"/>
<proteinExistence type="predicted"/>
<evidence type="ECO:0000313" key="3">
    <source>
        <dbReference type="EMBL" id="BDS06488.1"/>
    </source>
</evidence>
<sequence>MNKIHIFTLLSSVALACLLTTSCGTMPSLPSAAAASHQGETTTVKISNDFYQPMTVRLGHVGDGTHKDVTIPARSDKSTKVKPGSYKVTTKVKGFRPVDSYKHFEANRRYKL</sequence>
<feature type="chain" id="PRO_5043871217" description="PEGA domain-containing protein" evidence="2">
    <location>
        <begin position="17"/>
        <end position="112"/>
    </location>
</feature>
<protein>
    <recommendedName>
        <fullName evidence="4">PEGA domain-containing protein</fullName>
    </recommendedName>
</protein>
<evidence type="ECO:0000256" key="2">
    <source>
        <dbReference type="SAM" id="SignalP"/>
    </source>
</evidence>
<organism evidence="3">
    <name type="scientific">Oceaniferula spumae</name>
    <dbReference type="NCBI Taxonomy" id="2979115"/>
    <lineage>
        <taxon>Bacteria</taxon>
        <taxon>Pseudomonadati</taxon>
        <taxon>Verrucomicrobiota</taxon>
        <taxon>Verrucomicrobiia</taxon>
        <taxon>Verrucomicrobiales</taxon>
        <taxon>Verrucomicrobiaceae</taxon>
        <taxon>Oceaniferula</taxon>
    </lineage>
</organism>
<reference evidence="3" key="1">
    <citation type="submission" date="2024-07" db="EMBL/GenBank/DDBJ databases">
        <title>Complete genome sequence of Verrucomicrobiaceae bacterium NT6N.</title>
        <authorList>
            <person name="Huang C."/>
            <person name="Takami H."/>
            <person name="Hamasaki K."/>
        </authorList>
    </citation>
    <scope>NUCLEOTIDE SEQUENCE</scope>
    <source>
        <strain evidence="3">NT6N</strain>
    </source>
</reference>
<name>A0AAT9FKM5_9BACT</name>
<dbReference type="KEGG" id="osu:NT6N_15280"/>
<accession>A0AAT9FKM5</accession>
<dbReference type="EMBL" id="AP026866">
    <property type="protein sequence ID" value="BDS06488.1"/>
    <property type="molecule type" value="Genomic_DNA"/>
</dbReference>
<feature type="compositionally biased region" description="Basic and acidic residues" evidence="1">
    <location>
        <begin position="63"/>
        <end position="79"/>
    </location>
</feature>
<keyword evidence="2" id="KW-0732">Signal</keyword>
<evidence type="ECO:0000256" key="1">
    <source>
        <dbReference type="SAM" id="MobiDB-lite"/>
    </source>
</evidence>
<gene>
    <name evidence="3" type="ORF">NT6N_15280</name>
</gene>
<evidence type="ECO:0008006" key="4">
    <source>
        <dbReference type="Google" id="ProtNLM"/>
    </source>
</evidence>
<feature type="signal peptide" evidence="2">
    <location>
        <begin position="1"/>
        <end position="16"/>
    </location>
</feature>
<dbReference type="PROSITE" id="PS51257">
    <property type="entry name" value="PROKAR_LIPOPROTEIN"/>
    <property type="match status" value="1"/>
</dbReference>
<feature type="region of interest" description="Disordered" evidence="1">
    <location>
        <begin position="62"/>
        <end position="82"/>
    </location>
</feature>